<dbReference type="RefSeq" id="WP_051684610.1">
    <property type="nucleotide sequence ID" value="NZ_FOZC01000004.1"/>
</dbReference>
<dbReference type="InterPro" id="IPR012332">
    <property type="entry name" value="Autotransporter_pectin_lyase_C"/>
</dbReference>
<feature type="compositionally biased region" description="Basic and acidic residues" evidence="1">
    <location>
        <begin position="431"/>
        <end position="456"/>
    </location>
</feature>
<feature type="compositionally biased region" description="Polar residues" evidence="1">
    <location>
        <begin position="463"/>
        <end position="479"/>
    </location>
</feature>
<dbReference type="AlphaFoldDB" id="A0A1I6J026"/>
<evidence type="ECO:0008006" key="5">
    <source>
        <dbReference type="Google" id="ProtNLM"/>
    </source>
</evidence>
<proteinExistence type="predicted"/>
<organism evidence="3 4">
    <name type="scientific">[Clostridium] aminophilum</name>
    <dbReference type="NCBI Taxonomy" id="1526"/>
    <lineage>
        <taxon>Bacteria</taxon>
        <taxon>Bacillati</taxon>
        <taxon>Bacillota</taxon>
        <taxon>Clostridia</taxon>
        <taxon>Lachnospirales</taxon>
        <taxon>Lachnospiraceae</taxon>
    </lineage>
</organism>
<evidence type="ECO:0000313" key="3">
    <source>
        <dbReference type="EMBL" id="SFR72278.1"/>
    </source>
</evidence>
<accession>A0A1I6J026</accession>
<feature type="chain" id="PRO_5011671045" description="Carbohydrate-binding domain-containing protein" evidence="2">
    <location>
        <begin position="22"/>
        <end position="526"/>
    </location>
</feature>
<dbReference type="SUPFAM" id="SSF51126">
    <property type="entry name" value="Pectin lyase-like"/>
    <property type="match status" value="1"/>
</dbReference>
<feature type="compositionally biased region" description="Low complexity" evidence="1">
    <location>
        <begin position="516"/>
        <end position="526"/>
    </location>
</feature>
<feature type="signal peptide" evidence="2">
    <location>
        <begin position="1"/>
        <end position="21"/>
    </location>
</feature>
<evidence type="ECO:0000313" key="4">
    <source>
        <dbReference type="Proteomes" id="UP000214760"/>
    </source>
</evidence>
<feature type="region of interest" description="Disordered" evidence="1">
    <location>
        <begin position="419"/>
        <end position="526"/>
    </location>
</feature>
<dbReference type="PROSITE" id="PS51257">
    <property type="entry name" value="PROKAR_LIPOPROTEIN"/>
    <property type="match status" value="1"/>
</dbReference>
<protein>
    <recommendedName>
        <fullName evidence="5">Carbohydrate-binding domain-containing protein</fullName>
    </recommendedName>
</protein>
<evidence type="ECO:0000256" key="1">
    <source>
        <dbReference type="SAM" id="MobiDB-lite"/>
    </source>
</evidence>
<evidence type="ECO:0000256" key="2">
    <source>
        <dbReference type="SAM" id="SignalP"/>
    </source>
</evidence>
<keyword evidence="2" id="KW-0732">Signal</keyword>
<sequence>MRKNVLVLMTAAGLAAGTVTACSNAGVAEVTTAASTTAAEKKEYTNAEDGGHAILEDGTTAEYNNITVSKTGDSEGDEADFYGENAAVLAQNGATLKITNADIHTDGTHANGVFSYGEGTTVDISDSTINTSSNCSGGLMTTGGGTMKASNLTVTTQGRSSAAIRSDRGGGTVTVNGGTYETSGMGSPAIYSTADITVKDAKLKANTSQGVVVEGKNSVELENVDLTSNHTQKNSDKSDQYQAVMLYQSMSGDADEGVASFTMSGGSITNKNGGMFYVNNTVAEISLTDVALTYANDDFLRVEKAGWGNEGSNGGQVTFQAVNQKMEGLTTVDAISTLNLYLSDGSAYHGAINTDGEAGGVYVEIDDDSTWTLSADSYISSLTCDVDAIDLNGHKLYINGKEYTEGTASAGTAVEAYKGTSAASDSSNGKPDGKPGEKPNGASKDKKNESSQKSDRQAPLFRSNGSEKGSSQKADGQTLPSKPDGDGSGSGPKFDGQTPPSKPNGAGKGEKGPDGANPAAETAAAN</sequence>
<gene>
    <name evidence="3" type="ORF">SAMN02910262_01056</name>
</gene>
<dbReference type="InterPro" id="IPR011050">
    <property type="entry name" value="Pectin_lyase_fold/virulence"/>
</dbReference>
<dbReference type="EMBL" id="FOZC01000004">
    <property type="protein sequence ID" value="SFR72278.1"/>
    <property type="molecule type" value="Genomic_DNA"/>
</dbReference>
<dbReference type="Proteomes" id="UP000214760">
    <property type="component" value="Unassembled WGS sequence"/>
</dbReference>
<reference evidence="3 4" key="1">
    <citation type="submission" date="2016-10" db="EMBL/GenBank/DDBJ databases">
        <authorList>
            <person name="de Groot N.N."/>
        </authorList>
    </citation>
    <scope>NUCLEOTIDE SEQUENCE [LARGE SCALE GENOMIC DNA]</scope>
    <source>
        <strain evidence="3 4">F</strain>
    </source>
</reference>
<name>A0A1I6J026_9FIRM</name>
<dbReference type="Gene3D" id="2.160.20.20">
    <property type="match status" value="1"/>
</dbReference>